<dbReference type="AlphaFoldDB" id="A0A1B1N1X4"/>
<keyword evidence="1" id="KW-1133">Transmembrane helix</keyword>
<dbReference type="KEGG" id="pyg:AWM70_13000"/>
<dbReference type="Proteomes" id="UP000092573">
    <property type="component" value="Chromosome"/>
</dbReference>
<dbReference type="InterPro" id="IPR012340">
    <property type="entry name" value="NA-bd_OB-fold"/>
</dbReference>
<dbReference type="GO" id="GO:0006508">
    <property type="term" value="P:proteolysis"/>
    <property type="evidence" value="ECO:0007669"/>
    <property type="project" value="UniProtKB-KW"/>
</dbReference>
<evidence type="ECO:0000313" key="3">
    <source>
        <dbReference type="EMBL" id="ANS75415.1"/>
    </source>
</evidence>
<dbReference type="InterPro" id="IPR058653">
    <property type="entry name" value="NfeD2_TM"/>
</dbReference>
<dbReference type="RefSeq" id="WP_068697022.1">
    <property type="nucleotide sequence ID" value="NZ_CP014167.1"/>
</dbReference>
<name>A0A1B1N1X4_9BACL</name>
<sequence length="179" mass="18871">MEGLYLGCLIGGVLFTLASVLVGDLLGQWLDGMFDFLSVDFMKPVVLAGGVTGFGGAGILLERYSGLGRAAVLVLAICIALILCALVYFAYVAPAERSENSTGYSEKELPGQIGEVSIPIPGEGYGEVMVNGVGGNSLHIAASWERREIAAGVQVVIVDWRDGVVYVSELDEHKGEGFI</sequence>
<gene>
    <name evidence="3" type="ORF">AWM70_13000</name>
</gene>
<protein>
    <submittedName>
        <fullName evidence="3">Protease</fullName>
    </submittedName>
</protein>
<keyword evidence="1" id="KW-0472">Membrane</keyword>
<evidence type="ECO:0000256" key="1">
    <source>
        <dbReference type="SAM" id="Phobius"/>
    </source>
</evidence>
<organism evidence="3 4">
    <name type="scientific">Paenibacillus yonginensis</name>
    <dbReference type="NCBI Taxonomy" id="1462996"/>
    <lineage>
        <taxon>Bacteria</taxon>
        <taxon>Bacillati</taxon>
        <taxon>Bacillota</taxon>
        <taxon>Bacilli</taxon>
        <taxon>Bacillales</taxon>
        <taxon>Paenibacillaceae</taxon>
        <taxon>Paenibacillus</taxon>
    </lineage>
</organism>
<dbReference type="Pfam" id="PF25842">
    <property type="entry name" value="NfeD_TM"/>
    <property type="match status" value="1"/>
</dbReference>
<keyword evidence="4" id="KW-1185">Reference proteome</keyword>
<keyword evidence="3" id="KW-0378">Hydrolase</keyword>
<dbReference type="STRING" id="1462996.AWM70_13000"/>
<proteinExistence type="predicted"/>
<accession>A0A1B1N1X4</accession>
<evidence type="ECO:0000259" key="2">
    <source>
        <dbReference type="Pfam" id="PF25842"/>
    </source>
</evidence>
<keyword evidence="3" id="KW-0645">Protease</keyword>
<dbReference type="EMBL" id="CP014167">
    <property type="protein sequence ID" value="ANS75415.1"/>
    <property type="molecule type" value="Genomic_DNA"/>
</dbReference>
<dbReference type="Gene3D" id="2.40.50.140">
    <property type="entry name" value="Nucleic acid-binding proteins"/>
    <property type="match status" value="1"/>
</dbReference>
<feature type="transmembrane region" description="Helical" evidence="1">
    <location>
        <begin position="41"/>
        <end position="61"/>
    </location>
</feature>
<feature type="domain" description="Membrane protein NfeD2 N-terminal transmembrane" evidence="2">
    <location>
        <begin position="1"/>
        <end position="100"/>
    </location>
</feature>
<dbReference type="OrthoDB" id="1683445at2"/>
<keyword evidence="1" id="KW-0812">Transmembrane</keyword>
<feature type="transmembrane region" description="Helical" evidence="1">
    <location>
        <begin position="70"/>
        <end position="91"/>
    </location>
</feature>
<reference evidence="3 4" key="1">
    <citation type="submission" date="2016-01" db="EMBL/GenBank/DDBJ databases">
        <title>Complete Genome Sequence of Paenibacillus yonginensis DCY84, a novel Plant Growth-Promoting Bacteria with Elicitation of Induced Systemic Resistance.</title>
        <authorList>
            <person name="Kim Y.J."/>
            <person name="Yang D.C."/>
            <person name="Sukweenadhi J."/>
        </authorList>
    </citation>
    <scope>NUCLEOTIDE SEQUENCE [LARGE SCALE GENOMIC DNA]</scope>
    <source>
        <strain evidence="3 4">DCY84</strain>
    </source>
</reference>
<feature type="transmembrane region" description="Helical" evidence="1">
    <location>
        <begin position="7"/>
        <end position="29"/>
    </location>
</feature>
<dbReference type="GO" id="GO:0008233">
    <property type="term" value="F:peptidase activity"/>
    <property type="evidence" value="ECO:0007669"/>
    <property type="project" value="UniProtKB-KW"/>
</dbReference>
<evidence type="ECO:0000313" key="4">
    <source>
        <dbReference type="Proteomes" id="UP000092573"/>
    </source>
</evidence>